<name>A0A8S9U634_PHYIN</name>
<organism evidence="1 2">
    <name type="scientific">Phytophthora infestans</name>
    <name type="common">Potato late blight agent</name>
    <name type="synonym">Botrytis infestans</name>
    <dbReference type="NCBI Taxonomy" id="4787"/>
    <lineage>
        <taxon>Eukaryota</taxon>
        <taxon>Sar</taxon>
        <taxon>Stramenopiles</taxon>
        <taxon>Oomycota</taxon>
        <taxon>Peronosporomycetes</taxon>
        <taxon>Peronosporales</taxon>
        <taxon>Peronosporaceae</taxon>
        <taxon>Phytophthora</taxon>
    </lineage>
</organism>
<comment type="caution">
    <text evidence="1">The sequence shown here is derived from an EMBL/GenBank/DDBJ whole genome shotgun (WGS) entry which is preliminary data.</text>
</comment>
<proteinExistence type="predicted"/>
<gene>
    <name evidence="1" type="ORF">GN958_ATG15772</name>
</gene>
<sequence length="52" mass="5888">MTDLQDVKVDGEDLLPDSGRNWSPDVLLELCYELGIWGVLLLRCTIKATILR</sequence>
<dbReference type="Proteomes" id="UP000704712">
    <property type="component" value="Unassembled WGS sequence"/>
</dbReference>
<protein>
    <submittedName>
        <fullName evidence="1">Uncharacterized protein</fullName>
    </submittedName>
</protein>
<accession>A0A8S9U634</accession>
<reference evidence="1" key="1">
    <citation type="submission" date="2020-03" db="EMBL/GenBank/DDBJ databases">
        <title>Hybrid Assembly of Korean Phytophthora infestans isolates.</title>
        <authorList>
            <person name="Prokchorchik M."/>
            <person name="Lee Y."/>
            <person name="Seo J."/>
            <person name="Cho J.-H."/>
            <person name="Park Y.-E."/>
            <person name="Jang D.-C."/>
            <person name="Im J.-S."/>
            <person name="Choi J.-G."/>
            <person name="Park H.-J."/>
            <person name="Lee G.-B."/>
            <person name="Lee Y.-G."/>
            <person name="Hong S.-Y."/>
            <person name="Cho K."/>
            <person name="Sohn K.H."/>
        </authorList>
    </citation>
    <scope>NUCLEOTIDE SEQUENCE</scope>
    <source>
        <strain evidence="1">KR_2_A2</strain>
    </source>
</reference>
<dbReference type="AlphaFoldDB" id="A0A8S9U634"/>
<evidence type="ECO:0000313" key="2">
    <source>
        <dbReference type="Proteomes" id="UP000704712"/>
    </source>
</evidence>
<dbReference type="EMBL" id="JAACNO010002206">
    <property type="protein sequence ID" value="KAF4135102.1"/>
    <property type="molecule type" value="Genomic_DNA"/>
</dbReference>
<evidence type="ECO:0000313" key="1">
    <source>
        <dbReference type="EMBL" id="KAF4135102.1"/>
    </source>
</evidence>